<organism evidence="1 2">
    <name type="scientific">Pseudoduganella buxea</name>
    <dbReference type="NCBI Taxonomy" id="1949069"/>
    <lineage>
        <taxon>Bacteria</taxon>
        <taxon>Pseudomonadati</taxon>
        <taxon>Pseudomonadota</taxon>
        <taxon>Betaproteobacteria</taxon>
        <taxon>Burkholderiales</taxon>
        <taxon>Oxalobacteraceae</taxon>
        <taxon>Telluria group</taxon>
        <taxon>Pseudoduganella</taxon>
    </lineage>
</organism>
<accession>A0ABQ1KQL7</accession>
<protein>
    <submittedName>
        <fullName evidence="1">Uncharacterized protein</fullName>
    </submittedName>
</protein>
<name>A0ABQ1KQL7_9BURK</name>
<reference evidence="2" key="1">
    <citation type="journal article" date="2019" name="Int. J. Syst. Evol. Microbiol.">
        <title>The Global Catalogue of Microorganisms (GCM) 10K type strain sequencing project: providing services to taxonomists for standard genome sequencing and annotation.</title>
        <authorList>
            <consortium name="The Broad Institute Genomics Platform"/>
            <consortium name="The Broad Institute Genome Sequencing Center for Infectious Disease"/>
            <person name="Wu L."/>
            <person name="Ma J."/>
        </authorList>
    </citation>
    <scope>NUCLEOTIDE SEQUENCE [LARGE SCALE GENOMIC DNA]</scope>
    <source>
        <strain evidence="2">CGMCC 1.15931</strain>
    </source>
</reference>
<evidence type="ECO:0000313" key="2">
    <source>
        <dbReference type="Proteomes" id="UP000622638"/>
    </source>
</evidence>
<dbReference type="EMBL" id="BMKG01000011">
    <property type="protein sequence ID" value="GGC05308.1"/>
    <property type="molecule type" value="Genomic_DNA"/>
</dbReference>
<keyword evidence="2" id="KW-1185">Reference proteome</keyword>
<gene>
    <name evidence="1" type="ORF">GCM10011572_29020</name>
</gene>
<proteinExistence type="predicted"/>
<sequence>MLRAAYGAIVAPPDLPAVAALLDGAGLPASDIAALLAPFSAGVTVDPQGAQVSDAALARVRERLLAPAATAPAAPPVFLPHGLVTPALRAPWRHLLHTFPDGQVGLADYVALLDVLHEQGRARGDIAILLHALTGRPLHLVAGDIDGLHKVLAVPAQAVAAMRQRLDASRIPPNKGDAS</sequence>
<comment type="caution">
    <text evidence="1">The sequence shown here is derived from an EMBL/GenBank/DDBJ whole genome shotgun (WGS) entry which is preliminary data.</text>
</comment>
<dbReference type="Proteomes" id="UP000622638">
    <property type="component" value="Unassembled WGS sequence"/>
</dbReference>
<evidence type="ECO:0000313" key="1">
    <source>
        <dbReference type="EMBL" id="GGC05308.1"/>
    </source>
</evidence>